<dbReference type="GO" id="GO:0097272">
    <property type="term" value="P:ammonium homeostasis"/>
    <property type="evidence" value="ECO:0007669"/>
    <property type="project" value="TreeGrafter"/>
</dbReference>
<evidence type="ECO:0000256" key="2">
    <source>
        <dbReference type="ARBA" id="ARBA00022692"/>
    </source>
</evidence>
<dbReference type="GO" id="GO:0008519">
    <property type="term" value="F:ammonium channel activity"/>
    <property type="evidence" value="ECO:0007669"/>
    <property type="project" value="InterPro"/>
</dbReference>
<dbReference type="SUPFAM" id="SSF111352">
    <property type="entry name" value="Ammonium transporter"/>
    <property type="match status" value="1"/>
</dbReference>
<evidence type="ECO:0000256" key="5">
    <source>
        <dbReference type="SAM" id="Phobius"/>
    </source>
</evidence>
<sequence length="145" mass="15413">LGPIGFTAPWLLLGLLALPILWILLRAVPPAPVRRLFPGVALLLGLDDDAQESDRTPWWLLLLRSGAIAALILTQLLYKKPDLTMVLNGALAGLVSITAEPLMPSLGGAVLIGMVGGALVVFTVPLLDRLKIDDVVGAITAKEFY</sequence>
<protein>
    <recommendedName>
        <fullName evidence="6">Aerotolerance regulator N-terminal domain-containing protein</fullName>
    </recommendedName>
</protein>
<comment type="subcellular location">
    <subcellularLocation>
        <location evidence="1">Membrane</location>
        <topology evidence="1">Multi-pass membrane protein</topology>
    </subcellularLocation>
</comment>
<dbReference type="PANTHER" id="PTHR11730:SF62">
    <property type="entry name" value="AMMONIUM TRANSPORTER SLL1017-RELATED"/>
    <property type="match status" value="1"/>
</dbReference>
<keyword evidence="4 5" id="KW-0472">Membrane</keyword>
<proteinExistence type="predicted"/>
<dbReference type="EMBL" id="LAZR01009849">
    <property type="protein sequence ID" value="KKM70275.1"/>
    <property type="molecule type" value="Genomic_DNA"/>
</dbReference>
<accession>A0A0F9M0U1</accession>
<feature type="transmembrane region" description="Helical" evidence="5">
    <location>
        <begin position="58"/>
        <end position="78"/>
    </location>
</feature>
<evidence type="ECO:0000256" key="4">
    <source>
        <dbReference type="ARBA" id="ARBA00023136"/>
    </source>
</evidence>
<keyword evidence="3 5" id="KW-1133">Transmembrane helix</keyword>
<comment type="caution">
    <text evidence="7">The sequence shown here is derived from an EMBL/GenBank/DDBJ whole genome shotgun (WGS) entry which is preliminary data.</text>
</comment>
<evidence type="ECO:0000313" key="7">
    <source>
        <dbReference type="EMBL" id="KKM70275.1"/>
    </source>
</evidence>
<dbReference type="InterPro" id="IPR011933">
    <property type="entry name" value="Double_TM_dom"/>
</dbReference>
<evidence type="ECO:0000259" key="6">
    <source>
        <dbReference type="Pfam" id="PF07584"/>
    </source>
</evidence>
<dbReference type="AlphaFoldDB" id="A0A0F9M0U1"/>
<feature type="domain" description="Aerotolerance regulator N-terminal" evidence="6">
    <location>
        <begin position="5"/>
        <end position="73"/>
    </location>
</feature>
<evidence type="ECO:0000256" key="1">
    <source>
        <dbReference type="ARBA" id="ARBA00004141"/>
    </source>
</evidence>
<dbReference type="GO" id="GO:0016020">
    <property type="term" value="C:membrane"/>
    <property type="evidence" value="ECO:0007669"/>
    <property type="project" value="UniProtKB-SubCell"/>
</dbReference>
<evidence type="ECO:0000256" key="3">
    <source>
        <dbReference type="ARBA" id="ARBA00022989"/>
    </source>
</evidence>
<feature type="non-terminal residue" evidence="7">
    <location>
        <position position="1"/>
    </location>
</feature>
<name>A0A0F9M0U1_9ZZZZ</name>
<dbReference type="NCBIfam" id="TIGR02226">
    <property type="entry name" value="two_anch"/>
    <property type="match status" value="1"/>
</dbReference>
<dbReference type="Gene3D" id="1.10.3430.10">
    <property type="entry name" value="Ammonium transporter AmtB like domains"/>
    <property type="match status" value="1"/>
</dbReference>
<dbReference type="InterPro" id="IPR024163">
    <property type="entry name" value="Aerotolerance_reg_N"/>
</dbReference>
<feature type="transmembrane region" description="Helical" evidence="5">
    <location>
        <begin position="106"/>
        <end position="127"/>
    </location>
</feature>
<reference evidence="7" key="1">
    <citation type="journal article" date="2015" name="Nature">
        <title>Complex archaea that bridge the gap between prokaryotes and eukaryotes.</title>
        <authorList>
            <person name="Spang A."/>
            <person name="Saw J.H."/>
            <person name="Jorgensen S.L."/>
            <person name="Zaremba-Niedzwiedzka K."/>
            <person name="Martijn J."/>
            <person name="Lind A.E."/>
            <person name="van Eijk R."/>
            <person name="Schleper C."/>
            <person name="Guy L."/>
            <person name="Ettema T.J."/>
        </authorList>
    </citation>
    <scope>NUCLEOTIDE SEQUENCE</scope>
</reference>
<gene>
    <name evidence="7" type="ORF">LCGC14_1442330</name>
</gene>
<feature type="transmembrane region" description="Helical" evidence="5">
    <location>
        <begin position="6"/>
        <end position="25"/>
    </location>
</feature>
<keyword evidence="2 5" id="KW-0812">Transmembrane</keyword>
<organism evidence="7">
    <name type="scientific">marine sediment metagenome</name>
    <dbReference type="NCBI Taxonomy" id="412755"/>
    <lineage>
        <taxon>unclassified sequences</taxon>
        <taxon>metagenomes</taxon>
        <taxon>ecological metagenomes</taxon>
    </lineage>
</organism>
<dbReference type="PANTHER" id="PTHR11730">
    <property type="entry name" value="AMMONIUM TRANSPORTER"/>
    <property type="match status" value="1"/>
</dbReference>
<dbReference type="InterPro" id="IPR029020">
    <property type="entry name" value="Ammonium/urea_transptr"/>
</dbReference>
<dbReference type="Pfam" id="PF07584">
    <property type="entry name" value="BatA"/>
    <property type="match status" value="1"/>
</dbReference>